<comment type="caution">
    <text evidence="2">The sequence shown here is derived from an EMBL/GenBank/DDBJ whole genome shotgun (WGS) entry which is preliminary data.</text>
</comment>
<evidence type="ECO:0000313" key="2">
    <source>
        <dbReference type="EMBL" id="NMO01594.1"/>
    </source>
</evidence>
<sequence length="78" mass="8298">MDFKGLIDTAKNTLQNNPGLVDKGGDALDQVTGGKYAGQVDKAQEAIKKAVGAEQQKADEPKADEAKVEQPKADEENK</sequence>
<name>A0A848KRK3_9ACTN</name>
<dbReference type="EMBL" id="JABBNB010000008">
    <property type="protein sequence ID" value="NMO01594.1"/>
    <property type="molecule type" value="Genomic_DNA"/>
</dbReference>
<dbReference type="Pfam" id="PF14013">
    <property type="entry name" value="MT0933_antitox"/>
    <property type="match status" value="1"/>
</dbReference>
<dbReference type="RefSeq" id="WP_170194088.1">
    <property type="nucleotide sequence ID" value="NZ_JABBNB010000008.1"/>
</dbReference>
<feature type="compositionally biased region" description="Basic and acidic residues" evidence="1">
    <location>
        <begin position="56"/>
        <end position="78"/>
    </location>
</feature>
<reference evidence="2 3" key="1">
    <citation type="submission" date="2020-04" db="EMBL/GenBank/DDBJ databases">
        <title>Gordonia sp. nov. TBRC 11910.</title>
        <authorList>
            <person name="Suriyachadkun C."/>
        </authorList>
    </citation>
    <scope>NUCLEOTIDE SEQUENCE [LARGE SCALE GENOMIC DNA]</scope>
    <source>
        <strain evidence="2 3">TBRC 11910</strain>
    </source>
</reference>
<evidence type="ECO:0000256" key="1">
    <source>
        <dbReference type="SAM" id="MobiDB-lite"/>
    </source>
</evidence>
<dbReference type="Proteomes" id="UP000550729">
    <property type="component" value="Unassembled WGS sequence"/>
</dbReference>
<gene>
    <name evidence="2" type="ORF">HH308_10255</name>
</gene>
<protein>
    <submittedName>
        <fullName evidence="2">Antitoxin</fullName>
    </submittedName>
</protein>
<dbReference type="InterPro" id="IPR028037">
    <property type="entry name" value="Antitoxin_Rv0909/MT0933"/>
</dbReference>
<organism evidence="2 3">
    <name type="scientific">Gordonia asplenii</name>
    <dbReference type="NCBI Taxonomy" id="2725283"/>
    <lineage>
        <taxon>Bacteria</taxon>
        <taxon>Bacillati</taxon>
        <taxon>Actinomycetota</taxon>
        <taxon>Actinomycetes</taxon>
        <taxon>Mycobacteriales</taxon>
        <taxon>Gordoniaceae</taxon>
        <taxon>Gordonia</taxon>
    </lineage>
</organism>
<feature type="region of interest" description="Disordered" evidence="1">
    <location>
        <begin position="50"/>
        <end position="78"/>
    </location>
</feature>
<keyword evidence="3" id="KW-1185">Reference proteome</keyword>
<proteinExistence type="predicted"/>
<dbReference type="AlphaFoldDB" id="A0A848KRK3"/>
<evidence type="ECO:0000313" key="3">
    <source>
        <dbReference type="Proteomes" id="UP000550729"/>
    </source>
</evidence>
<accession>A0A848KRK3</accession>